<evidence type="ECO:0000256" key="10">
    <source>
        <dbReference type="SAM" id="MobiDB-lite"/>
    </source>
</evidence>
<dbReference type="GeneID" id="95451531"/>
<feature type="domain" description="GH18" evidence="12">
    <location>
        <begin position="185"/>
        <end position="479"/>
    </location>
</feature>
<dbReference type="InterPro" id="IPR001223">
    <property type="entry name" value="Glyco_hydro18_cat"/>
</dbReference>
<dbReference type="CDD" id="cd06543">
    <property type="entry name" value="GH18_PF-ChiA-like"/>
    <property type="match status" value="1"/>
</dbReference>
<evidence type="ECO:0000256" key="2">
    <source>
        <dbReference type="ARBA" id="ARBA00012729"/>
    </source>
</evidence>
<evidence type="ECO:0000256" key="4">
    <source>
        <dbReference type="ARBA" id="ARBA00022729"/>
    </source>
</evidence>
<evidence type="ECO:0000256" key="6">
    <source>
        <dbReference type="ARBA" id="ARBA00023024"/>
    </source>
</evidence>
<dbReference type="Gene3D" id="2.60.40.290">
    <property type="match status" value="1"/>
</dbReference>
<dbReference type="EC" id="3.2.1.14" evidence="2"/>
<dbReference type="SUPFAM" id="SSF49384">
    <property type="entry name" value="Carbohydrate-binding domain"/>
    <property type="match status" value="1"/>
</dbReference>
<dbReference type="SMART" id="SM00637">
    <property type="entry name" value="CBD_II"/>
    <property type="match status" value="1"/>
</dbReference>
<evidence type="ECO:0000256" key="8">
    <source>
        <dbReference type="ARBA" id="ARBA00023295"/>
    </source>
</evidence>
<dbReference type="PANTHER" id="PTHR42976">
    <property type="entry name" value="BIFUNCTIONAL CHITINASE/LYSOZYME-RELATED"/>
    <property type="match status" value="1"/>
</dbReference>
<evidence type="ECO:0000256" key="5">
    <source>
        <dbReference type="ARBA" id="ARBA00022801"/>
    </source>
</evidence>
<dbReference type="SUPFAM" id="SSF51445">
    <property type="entry name" value="(Trans)glycosidases"/>
    <property type="match status" value="1"/>
</dbReference>
<feature type="region of interest" description="Disordered" evidence="10">
    <location>
        <begin position="133"/>
        <end position="181"/>
    </location>
</feature>
<evidence type="ECO:0000313" key="13">
    <source>
        <dbReference type="EMBL" id="TGN72502.1"/>
    </source>
</evidence>
<keyword evidence="3" id="KW-0147">Chitin-binding</keyword>
<dbReference type="GO" id="GO:0006032">
    <property type="term" value="P:chitin catabolic process"/>
    <property type="evidence" value="ECO:0007669"/>
    <property type="project" value="UniProtKB-KW"/>
</dbReference>
<keyword evidence="9" id="KW-0624">Polysaccharide degradation</keyword>
<feature type="domain" description="CBM2" evidence="11">
    <location>
        <begin position="33"/>
        <end position="141"/>
    </location>
</feature>
<comment type="caution">
    <text evidence="13">The sequence shown here is derived from an EMBL/GenBank/DDBJ whole genome shotgun (WGS) entry which is preliminary data.</text>
</comment>
<dbReference type="GO" id="GO:0030247">
    <property type="term" value="F:polysaccharide binding"/>
    <property type="evidence" value="ECO:0007669"/>
    <property type="project" value="UniProtKB-UniRule"/>
</dbReference>
<reference evidence="13 14" key="1">
    <citation type="submission" date="2019-04" db="EMBL/GenBank/DDBJ databases">
        <title>Streptomyces sp. nov. Bv016 isolated from bark of Buahinia variegata.</title>
        <authorList>
            <person name="Kanchanasin P."/>
            <person name="Tanasupawat S."/>
            <person name="Yuki M."/>
            <person name="Kudo T."/>
        </authorList>
    </citation>
    <scope>NUCLEOTIDE SEQUENCE [LARGE SCALE GENOMIC DNA]</scope>
    <source>
        <strain evidence="13 14">Bv016</strain>
    </source>
</reference>
<keyword evidence="6" id="KW-0146">Chitin degradation</keyword>
<evidence type="ECO:0000256" key="3">
    <source>
        <dbReference type="ARBA" id="ARBA00022669"/>
    </source>
</evidence>
<dbReference type="InterPro" id="IPR008965">
    <property type="entry name" value="CBM2/CBM3_carb-bd_dom_sf"/>
</dbReference>
<dbReference type="GO" id="GO:0008061">
    <property type="term" value="F:chitin binding"/>
    <property type="evidence" value="ECO:0007669"/>
    <property type="project" value="UniProtKB-KW"/>
</dbReference>
<keyword evidence="14" id="KW-1185">Reference proteome</keyword>
<evidence type="ECO:0000256" key="7">
    <source>
        <dbReference type="ARBA" id="ARBA00023277"/>
    </source>
</evidence>
<evidence type="ECO:0000259" key="12">
    <source>
        <dbReference type="PROSITE" id="PS51910"/>
    </source>
</evidence>
<name>A0A4Z1CUC6_9ACTN</name>
<dbReference type="Proteomes" id="UP000298159">
    <property type="component" value="Unassembled WGS sequence"/>
</dbReference>
<comment type="catalytic activity">
    <reaction evidence="1">
        <text>Random endo-hydrolysis of N-acetyl-beta-D-glucosaminide (1-&gt;4)-beta-linkages in chitin and chitodextrins.</text>
        <dbReference type="EC" id="3.2.1.14"/>
    </reaction>
</comment>
<evidence type="ECO:0000256" key="9">
    <source>
        <dbReference type="ARBA" id="ARBA00023326"/>
    </source>
</evidence>
<organism evidence="13 14">
    <name type="scientific">Streptomyces bauhiniae</name>
    <dbReference type="NCBI Taxonomy" id="2340725"/>
    <lineage>
        <taxon>Bacteria</taxon>
        <taxon>Bacillati</taxon>
        <taxon>Actinomycetota</taxon>
        <taxon>Actinomycetes</taxon>
        <taxon>Kitasatosporales</taxon>
        <taxon>Streptomycetaceae</taxon>
        <taxon>Streptomyces</taxon>
    </lineage>
</organism>
<keyword evidence="4" id="KW-0732">Signal</keyword>
<dbReference type="PROSITE" id="PS51910">
    <property type="entry name" value="GH18_2"/>
    <property type="match status" value="1"/>
</dbReference>
<dbReference type="AlphaFoldDB" id="A0A4Z1CUC6"/>
<dbReference type="PANTHER" id="PTHR42976:SF1">
    <property type="entry name" value="GH18 DOMAIN-CONTAINING PROTEIN-RELATED"/>
    <property type="match status" value="1"/>
</dbReference>
<proteinExistence type="predicted"/>
<dbReference type="GO" id="GO:0000272">
    <property type="term" value="P:polysaccharide catabolic process"/>
    <property type="evidence" value="ECO:0007669"/>
    <property type="project" value="UniProtKB-KW"/>
</dbReference>
<accession>A0A4Z1CUC6</accession>
<evidence type="ECO:0000256" key="1">
    <source>
        <dbReference type="ARBA" id="ARBA00000822"/>
    </source>
</evidence>
<dbReference type="EMBL" id="SRRT01000010">
    <property type="protein sequence ID" value="TGN72502.1"/>
    <property type="molecule type" value="Genomic_DNA"/>
</dbReference>
<protein>
    <recommendedName>
        <fullName evidence="2">chitinase</fullName>
        <ecNumber evidence="2">3.2.1.14</ecNumber>
    </recommendedName>
</protein>
<dbReference type="GO" id="GO:0008843">
    <property type="term" value="F:endochitinase activity"/>
    <property type="evidence" value="ECO:0007669"/>
    <property type="project" value="UniProtKB-EC"/>
</dbReference>
<gene>
    <name evidence="13" type="ORF">E5083_28560</name>
</gene>
<dbReference type="PROSITE" id="PS51173">
    <property type="entry name" value="CBM2"/>
    <property type="match status" value="1"/>
</dbReference>
<dbReference type="InterPro" id="IPR017853">
    <property type="entry name" value="GH"/>
</dbReference>
<dbReference type="InterPro" id="IPR001919">
    <property type="entry name" value="CBD2"/>
</dbReference>
<keyword evidence="7" id="KW-0119">Carbohydrate metabolism</keyword>
<keyword evidence="5 13" id="KW-0378">Hydrolase</keyword>
<dbReference type="InterPro" id="IPR012291">
    <property type="entry name" value="CBM2_carb-bd_dom_sf"/>
</dbReference>
<evidence type="ECO:0000259" key="11">
    <source>
        <dbReference type="PROSITE" id="PS51173"/>
    </source>
</evidence>
<sequence>MSTHRRRISGRNKAIGGVVAAAVAGGGAVLVTGVAHAAGVGAAYTKTSEWSTGYSAQYVVTNDTGAAKKDWSLEFDLPAGSKLGSLWNAESSVSGQHVTVKAAKWDTDGLAAGKSVTVGFVVDGAGDPTGCRIDGSECAADPGATPEPSGRPTEPETPAPTRSTPSQPETPVPTKSAGNGTKAAAGFAPYVDTSLYPAFDLLGTADATGVKNFNLAFVTDGGGCTPKWGGVSDLTADGVAAQIGDLRAKGGDVRVSFGGASGSELATTCSSADALAAAYGKAVDAFKLTKVDFDVEGGALPNTAANTKRAQAIAKLQAAHPDLDVSYTLPVMPEGLTQDGVNLLADAKANGVRVDGVNIMAMDYGPAYSGDMGDYAIQAATATQAQIKGVLALSEDDAWKTVGVTPMIGVNDVATEIFKVDDAGQLVDFAKSKGIGSLSMWSGTRDKSCDGGTKPTADATCSSITQDKFAFSKAFAAFN</sequence>
<dbReference type="FunFam" id="3.20.20.80:FF:000118">
    <property type="entry name" value="Probable bifunctional chitinase/lysozyme"/>
    <property type="match status" value="1"/>
</dbReference>
<dbReference type="RefSeq" id="WP_135788574.1">
    <property type="nucleotide sequence ID" value="NZ_SRRT01000010.1"/>
</dbReference>
<dbReference type="Gene3D" id="3.20.20.80">
    <property type="entry name" value="Glycosidases"/>
    <property type="match status" value="1"/>
</dbReference>
<keyword evidence="8" id="KW-0326">Glycosidase</keyword>
<evidence type="ECO:0000313" key="14">
    <source>
        <dbReference type="Proteomes" id="UP000298159"/>
    </source>
</evidence>
<dbReference type="InterPro" id="IPR052750">
    <property type="entry name" value="GH18_Chitinase"/>
</dbReference>
<dbReference type="Pfam" id="PF00553">
    <property type="entry name" value="CBM_2"/>
    <property type="match status" value="1"/>
</dbReference>